<proteinExistence type="predicted"/>
<accession>A0A1G5E4Q9</accession>
<gene>
    <name evidence="1" type="ORF">SAMN05216233_105172</name>
</gene>
<dbReference type="EMBL" id="FMUX01000005">
    <property type="protein sequence ID" value="SCY22013.1"/>
    <property type="molecule type" value="Genomic_DNA"/>
</dbReference>
<organism evidence="1 2">
    <name type="scientific">Desulfoluna spongiiphila</name>
    <dbReference type="NCBI Taxonomy" id="419481"/>
    <lineage>
        <taxon>Bacteria</taxon>
        <taxon>Pseudomonadati</taxon>
        <taxon>Thermodesulfobacteriota</taxon>
        <taxon>Desulfobacteria</taxon>
        <taxon>Desulfobacterales</taxon>
        <taxon>Desulfolunaceae</taxon>
        <taxon>Desulfoluna</taxon>
    </lineage>
</organism>
<evidence type="ECO:0000313" key="2">
    <source>
        <dbReference type="Proteomes" id="UP000198870"/>
    </source>
</evidence>
<protein>
    <submittedName>
        <fullName evidence="1">Uncharacterized protein</fullName>
    </submittedName>
</protein>
<dbReference type="Proteomes" id="UP000198870">
    <property type="component" value="Unassembled WGS sequence"/>
</dbReference>
<name>A0A1G5E4Q9_9BACT</name>
<dbReference type="AlphaFoldDB" id="A0A1G5E4Q9"/>
<evidence type="ECO:0000313" key="1">
    <source>
        <dbReference type="EMBL" id="SCY22013.1"/>
    </source>
</evidence>
<reference evidence="1 2" key="1">
    <citation type="submission" date="2016-10" db="EMBL/GenBank/DDBJ databases">
        <authorList>
            <person name="de Groot N.N."/>
        </authorList>
    </citation>
    <scope>NUCLEOTIDE SEQUENCE [LARGE SCALE GENOMIC DNA]</scope>
    <source>
        <strain evidence="1 2">AA1</strain>
    </source>
</reference>
<keyword evidence="2" id="KW-1185">Reference proteome</keyword>
<sequence length="58" mass="6374">MQGVRKGLNKSDRPVPHHLLSVQKDGKALYRIQVAYTTPWSIMASTTLMNPAILAPAT</sequence>